<organism evidence="2 3">
    <name type="scientific">Cucurbita maxima</name>
    <name type="common">Pumpkin</name>
    <name type="synonym">Winter squash</name>
    <dbReference type="NCBI Taxonomy" id="3661"/>
    <lineage>
        <taxon>Eukaryota</taxon>
        <taxon>Viridiplantae</taxon>
        <taxon>Streptophyta</taxon>
        <taxon>Embryophyta</taxon>
        <taxon>Tracheophyta</taxon>
        <taxon>Spermatophyta</taxon>
        <taxon>Magnoliopsida</taxon>
        <taxon>eudicotyledons</taxon>
        <taxon>Gunneridae</taxon>
        <taxon>Pentapetalae</taxon>
        <taxon>rosids</taxon>
        <taxon>fabids</taxon>
        <taxon>Cucurbitales</taxon>
        <taxon>Cucurbitaceae</taxon>
        <taxon>Cucurbiteae</taxon>
        <taxon>Cucurbita</taxon>
    </lineage>
</organism>
<dbReference type="GeneID" id="111480901"/>
<protein>
    <submittedName>
        <fullName evidence="3">Uncharacterized protein LOC111480901</fullName>
    </submittedName>
</protein>
<dbReference type="OrthoDB" id="1932497at2759"/>
<gene>
    <name evidence="3" type="primary">LOC111480901</name>
</gene>
<dbReference type="Proteomes" id="UP000504608">
    <property type="component" value="Unplaced"/>
</dbReference>
<dbReference type="RefSeq" id="XP_022981899.1">
    <property type="nucleotide sequence ID" value="XM_023126131.1"/>
</dbReference>
<proteinExistence type="predicted"/>
<dbReference type="KEGG" id="cmax:111480901"/>
<feature type="compositionally biased region" description="Basic residues" evidence="1">
    <location>
        <begin position="45"/>
        <end position="59"/>
    </location>
</feature>
<dbReference type="AlphaFoldDB" id="A0A6J1J337"/>
<dbReference type="InterPro" id="IPR045880">
    <property type="entry name" value="ZCF37"/>
</dbReference>
<accession>A0A6J1J337</accession>
<dbReference type="PANTHER" id="PTHR35275:SF1">
    <property type="entry name" value="OS07G0585900 PROTEIN"/>
    <property type="match status" value="1"/>
</dbReference>
<sequence length="174" mass="20151">MVVMLIISFHQSTQTNLFFQTGRPFSSPSLMTQESLSSNGSPHCTPRKARNGLKPHSKDKKNPYSDRGLDKFSALLTDLEEKRKRIYAQTDPENIVLVRFAYKNSDECVPVVVKQKEKKEEKRVNDIKPAITQKQDDKKSLVRVRTLRKLRKPEFVEIKNINERKGICKDFDSK</sequence>
<evidence type="ECO:0000313" key="2">
    <source>
        <dbReference type="Proteomes" id="UP000504608"/>
    </source>
</evidence>
<feature type="region of interest" description="Disordered" evidence="1">
    <location>
        <begin position="29"/>
        <end position="66"/>
    </location>
</feature>
<keyword evidence="2" id="KW-1185">Reference proteome</keyword>
<feature type="compositionally biased region" description="Polar residues" evidence="1">
    <location>
        <begin position="29"/>
        <end position="42"/>
    </location>
</feature>
<dbReference type="PANTHER" id="PTHR35275">
    <property type="entry name" value="ZCF37"/>
    <property type="match status" value="1"/>
</dbReference>
<evidence type="ECO:0000256" key="1">
    <source>
        <dbReference type="SAM" id="MobiDB-lite"/>
    </source>
</evidence>
<evidence type="ECO:0000313" key="3">
    <source>
        <dbReference type="RefSeq" id="XP_022981899.1"/>
    </source>
</evidence>
<reference evidence="3" key="1">
    <citation type="submission" date="2025-08" db="UniProtKB">
        <authorList>
            <consortium name="RefSeq"/>
        </authorList>
    </citation>
    <scope>IDENTIFICATION</scope>
    <source>
        <tissue evidence="3">Young leaves</tissue>
    </source>
</reference>
<name>A0A6J1J337_CUCMA</name>